<dbReference type="InterPro" id="IPR005151">
    <property type="entry name" value="Tail-specific_protease"/>
</dbReference>
<dbReference type="SUPFAM" id="SSF50156">
    <property type="entry name" value="PDZ domain-like"/>
    <property type="match status" value="1"/>
</dbReference>
<dbReference type="PROSITE" id="PS51257">
    <property type="entry name" value="PROKAR_LIPOPROTEIN"/>
    <property type="match status" value="1"/>
</dbReference>
<dbReference type="Gene3D" id="3.90.226.10">
    <property type="entry name" value="2-enoyl-CoA Hydratase, Chain A, domain 1"/>
    <property type="match status" value="1"/>
</dbReference>
<dbReference type="GO" id="GO:0006508">
    <property type="term" value="P:proteolysis"/>
    <property type="evidence" value="ECO:0007669"/>
    <property type="project" value="InterPro"/>
</dbReference>
<protein>
    <submittedName>
        <fullName evidence="2">Peptidase family S41</fullName>
    </submittedName>
</protein>
<dbReference type="GO" id="GO:0008236">
    <property type="term" value="F:serine-type peptidase activity"/>
    <property type="evidence" value="ECO:0007669"/>
    <property type="project" value="InterPro"/>
</dbReference>
<dbReference type="InterPro" id="IPR036034">
    <property type="entry name" value="PDZ_sf"/>
</dbReference>
<reference evidence="3" key="1">
    <citation type="submission" date="2017-09" db="EMBL/GenBank/DDBJ databases">
        <authorList>
            <person name="Varghese N."/>
            <person name="Submissions S."/>
        </authorList>
    </citation>
    <scope>NUCLEOTIDE SEQUENCE [LARGE SCALE GENOMIC DNA]</scope>
    <source>
        <strain evidence="3">CGMCC 1.12461</strain>
    </source>
</reference>
<sequence>MFKRSLLVSSVILLTACGGGGSGNIGSGGGSGGGGSGVTAPIWTAGVFAAESNFKNYCATPRTGTDPYNDNQPFPDRAGTTMHEKMWLRSWSNNTYLWYRELPDNNPANFSVLDFFDQLKTDELTDSGAAKDNFHFAESTASYNQQTQSGVSSGYGITWSFGSTTPPRSLLVAYTEPDSPAANANILRGADLIEVDGIDFVNDNTNAGVNAINAALFPESAGEQHEFVFLTNAGETLTVTLTSADVASSPVQNVQVLDTDAGKVGYLQFNSHIALAQQQLISAVDNFAAENVTDVVIDLRYNGGGLLALASQFAYMVSGDAIIQDRVFEKTIFNDKHPNRDPVTGQTLSPMPFYGFEIDYEAGRLTNTPLPELNLNRIFVLSTGDTCSASEAFINGLRGIDVEVILIGDQTCGKPYGFYPTDNCGTTYFTIQFSGANAKDFGEYADGFYPTPAPVFAADVQGCQVADDFSAQLGDPAERMLASALHYAANDSCPLGVAGQSLSQQQRSDDGSGLSIRRHDPRMEAFLLENKVNQPIKPAQDLQ</sequence>
<proteinExistence type="predicted"/>
<organism evidence="2 3">
    <name type="scientific">Arsukibacterium tuosuense</name>
    <dbReference type="NCBI Taxonomy" id="1323745"/>
    <lineage>
        <taxon>Bacteria</taxon>
        <taxon>Pseudomonadati</taxon>
        <taxon>Pseudomonadota</taxon>
        <taxon>Gammaproteobacteria</taxon>
        <taxon>Chromatiales</taxon>
        <taxon>Chromatiaceae</taxon>
        <taxon>Arsukibacterium</taxon>
    </lineage>
</organism>
<dbReference type="InterPro" id="IPR029045">
    <property type="entry name" value="ClpP/crotonase-like_dom_sf"/>
</dbReference>
<dbReference type="OrthoDB" id="7168509at2"/>
<evidence type="ECO:0000313" key="3">
    <source>
        <dbReference type="Proteomes" id="UP000219353"/>
    </source>
</evidence>
<accession>A0A285INX0</accession>
<dbReference type="SUPFAM" id="SSF52096">
    <property type="entry name" value="ClpP/crotonase"/>
    <property type="match status" value="1"/>
</dbReference>
<gene>
    <name evidence="2" type="ORF">SAMN06297280_1489</name>
</gene>
<dbReference type="Proteomes" id="UP000219353">
    <property type="component" value="Unassembled WGS sequence"/>
</dbReference>
<evidence type="ECO:0000259" key="1">
    <source>
        <dbReference type="Pfam" id="PF03572"/>
    </source>
</evidence>
<name>A0A285INX0_9GAMM</name>
<dbReference type="PANTHER" id="PTHR32060">
    <property type="entry name" value="TAIL-SPECIFIC PROTEASE"/>
    <property type="match status" value="1"/>
</dbReference>
<dbReference type="PANTHER" id="PTHR32060:SF30">
    <property type="entry name" value="CARBOXY-TERMINAL PROCESSING PROTEASE CTPA"/>
    <property type="match status" value="1"/>
</dbReference>
<dbReference type="GO" id="GO:0030288">
    <property type="term" value="C:outer membrane-bounded periplasmic space"/>
    <property type="evidence" value="ECO:0007669"/>
    <property type="project" value="TreeGrafter"/>
</dbReference>
<dbReference type="GO" id="GO:0004175">
    <property type="term" value="F:endopeptidase activity"/>
    <property type="evidence" value="ECO:0007669"/>
    <property type="project" value="TreeGrafter"/>
</dbReference>
<dbReference type="Gene3D" id="2.30.42.10">
    <property type="match status" value="1"/>
</dbReference>
<dbReference type="Gene3D" id="3.30.750.170">
    <property type="match status" value="1"/>
</dbReference>
<dbReference type="GO" id="GO:0007165">
    <property type="term" value="P:signal transduction"/>
    <property type="evidence" value="ECO:0007669"/>
    <property type="project" value="TreeGrafter"/>
</dbReference>
<dbReference type="RefSeq" id="WP_097110749.1">
    <property type="nucleotide sequence ID" value="NZ_OBEB01000002.1"/>
</dbReference>
<dbReference type="AlphaFoldDB" id="A0A285INX0"/>
<keyword evidence="3" id="KW-1185">Reference proteome</keyword>
<dbReference type="EMBL" id="OBEB01000002">
    <property type="protein sequence ID" value="SNY49644.1"/>
    <property type="molecule type" value="Genomic_DNA"/>
</dbReference>
<dbReference type="Pfam" id="PF03572">
    <property type="entry name" value="Peptidase_S41"/>
    <property type="match status" value="1"/>
</dbReference>
<evidence type="ECO:0000313" key="2">
    <source>
        <dbReference type="EMBL" id="SNY49644.1"/>
    </source>
</evidence>
<feature type="domain" description="Tail specific protease" evidence="1">
    <location>
        <begin position="263"/>
        <end position="414"/>
    </location>
</feature>